<keyword evidence="18" id="KW-1185">Reference proteome</keyword>
<evidence type="ECO:0000256" key="3">
    <source>
        <dbReference type="ARBA" id="ARBA00022664"/>
    </source>
</evidence>
<evidence type="ECO:0000256" key="15">
    <source>
        <dbReference type="SAM" id="MobiDB-lite"/>
    </source>
</evidence>
<dbReference type="Gene3D" id="1.25.40.10">
    <property type="entry name" value="Tetratricopeptide repeat domain"/>
    <property type="match status" value="1"/>
</dbReference>
<evidence type="ECO:0000256" key="1">
    <source>
        <dbReference type="ARBA" id="ARBA00004123"/>
    </source>
</evidence>
<feature type="repeat" description="TPR" evidence="14">
    <location>
        <begin position="149"/>
        <end position="182"/>
    </location>
</feature>
<dbReference type="Pfam" id="PF19259">
    <property type="entry name" value="Ty3_capsid"/>
    <property type="match status" value="1"/>
</dbReference>
<evidence type="ECO:0000256" key="10">
    <source>
        <dbReference type="ARBA" id="ARBA00023125"/>
    </source>
</evidence>
<dbReference type="CDD" id="cd00303">
    <property type="entry name" value="retropepsin_like"/>
    <property type="match status" value="1"/>
</dbReference>
<dbReference type="AlphaFoldDB" id="A0AAQ3RER0"/>
<comment type="function">
    <text evidence="13">Necessary for the splicing of pre-mRNA. Probably active at the 3' splice sites.</text>
</comment>
<dbReference type="GO" id="GO:0048573">
    <property type="term" value="P:photoperiodism, flowering"/>
    <property type="evidence" value="ECO:0007669"/>
    <property type="project" value="UniProtKB-ARBA"/>
</dbReference>
<keyword evidence="6" id="KW-0863">Zinc-finger</keyword>
<feature type="compositionally biased region" description="Basic and acidic residues" evidence="15">
    <location>
        <begin position="562"/>
        <end position="578"/>
    </location>
</feature>
<dbReference type="GO" id="GO:0089701">
    <property type="term" value="C:U2AF complex"/>
    <property type="evidence" value="ECO:0007669"/>
    <property type="project" value="InterPro"/>
</dbReference>
<dbReference type="InterPro" id="IPR011990">
    <property type="entry name" value="TPR-like_helical_dom_sf"/>
</dbReference>
<comment type="similarity">
    <text evidence="2">Belongs to the splicing factor SR family.</text>
</comment>
<keyword evidence="4" id="KW-0479">Metal-binding</keyword>
<evidence type="ECO:0000259" key="16">
    <source>
        <dbReference type="Pfam" id="PF19259"/>
    </source>
</evidence>
<keyword evidence="3" id="KW-0507">mRNA processing</keyword>
<dbReference type="GO" id="GO:0003723">
    <property type="term" value="F:RNA binding"/>
    <property type="evidence" value="ECO:0007669"/>
    <property type="project" value="UniProtKB-KW"/>
</dbReference>
<dbReference type="EMBL" id="CP144691">
    <property type="protein sequence ID" value="WVY92568.1"/>
    <property type="molecule type" value="Genomic_DNA"/>
</dbReference>
<dbReference type="InterPro" id="IPR047150">
    <property type="entry name" value="SGT"/>
</dbReference>
<dbReference type="InterPro" id="IPR035979">
    <property type="entry name" value="RBD_domain_sf"/>
</dbReference>
<feature type="region of interest" description="Disordered" evidence="15">
    <location>
        <begin position="334"/>
        <end position="365"/>
    </location>
</feature>
<evidence type="ECO:0000256" key="4">
    <source>
        <dbReference type="ARBA" id="ARBA00022723"/>
    </source>
</evidence>
<keyword evidence="11" id="KW-0508">mRNA splicing</keyword>
<organism evidence="17 18">
    <name type="scientific">Vigna mungo</name>
    <name type="common">Black gram</name>
    <name type="synonym">Phaseolus mungo</name>
    <dbReference type="NCBI Taxonomy" id="3915"/>
    <lineage>
        <taxon>Eukaryota</taxon>
        <taxon>Viridiplantae</taxon>
        <taxon>Streptophyta</taxon>
        <taxon>Embryophyta</taxon>
        <taxon>Tracheophyta</taxon>
        <taxon>Spermatophyta</taxon>
        <taxon>Magnoliopsida</taxon>
        <taxon>eudicotyledons</taxon>
        <taxon>Gunneridae</taxon>
        <taxon>Pentapetalae</taxon>
        <taxon>rosids</taxon>
        <taxon>fabids</taxon>
        <taxon>Fabales</taxon>
        <taxon>Fabaceae</taxon>
        <taxon>Papilionoideae</taxon>
        <taxon>50 kb inversion clade</taxon>
        <taxon>NPAAA clade</taxon>
        <taxon>indigoferoid/millettioid clade</taxon>
        <taxon>Phaseoleae</taxon>
        <taxon>Vigna</taxon>
    </lineage>
</organism>
<dbReference type="InterPro" id="IPR019734">
    <property type="entry name" value="TPR_rpt"/>
</dbReference>
<protein>
    <recommendedName>
        <fullName evidence="16">Ty3 transposon capsid-like protein domain-containing protein</fullName>
    </recommendedName>
</protein>
<evidence type="ECO:0000256" key="5">
    <source>
        <dbReference type="ARBA" id="ARBA00022737"/>
    </source>
</evidence>
<dbReference type="Gene3D" id="3.30.70.330">
    <property type="match status" value="1"/>
</dbReference>
<evidence type="ECO:0000256" key="9">
    <source>
        <dbReference type="ARBA" id="ARBA00022884"/>
    </source>
</evidence>
<keyword evidence="7 14" id="KW-0802">TPR repeat</keyword>
<dbReference type="PRINTS" id="PR01848">
    <property type="entry name" value="U2AUXFACTOR"/>
</dbReference>
<feature type="domain" description="Ty3 transposon capsid-like protein" evidence="16">
    <location>
        <begin position="393"/>
        <end position="518"/>
    </location>
</feature>
<dbReference type="GO" id="GO:0060090">
    <property type="term" value="F:molecular adaptor activity"/>
    <property type="evidence" value="ECO:0007669"/>
    <property type="project" value="TreeGrafter"/>
</dbReference>
<evidence type="ECO:0000313" key="18">
    <source>
        <dbReference type="Proteomes" id="UP001374535"/>
    </source>
</evidence>
<gene>
    <name evidence="17" type="ORF">V8G54_031656</name>
</gene>
<reference evidence="17 18" key="1">
    <citation type="journal article" date="2023" name="Life. Sci Alliance">
        <title>Evolutionary insights into 3D genome organization and epigenetic landscape of Vigna mungo.</title>
        <authorList>
            <person name="Junaid A."/>
            <person name="Singh B."/>
            <person name="Bhatia S."/>
        </authorList>
    </citation>
    <scope>NUCLEOTIDE SEQUENCE [LARGE SCALE GENOMIC DNA]</scope>
    <source>
        <strain evidence="17">Urdbean</strain>
    </source>
</reference>
<feature type="region of interest" description="Disordered" evidence="15">
    <location>
        <begin position="523"/>
        <end position="542"/>
    </location>
</feature>
<name>A0AAQ3RER0_VIGMU</name>
<dbReference type="GO" id="GO:0008270">
    <property type="term" value="F:zinc ion binding"/>
    <property type="evidence" value="ECO:0007669"/>
    <property type="project" value="UniProtKB-KW"/>
</dbReference>
<keyword evidence="9" id="KW-0694">RNA-binding</keyword>
<evidence type="ECO:0000256" key="6">
    <source>
        <dbReference type="ARBA" id="ARBA00022771"/>
    </source>
</evidence>
<keyword evidence="10" id="KW-0238">DNA-binding</keyword>
<proteinExistence type="inferred from homology"/>
<feature type="region of interest" description="Disordered" evidence="15">
    <location>
        <begin position="554"/>
        <end position="579"/>
    </location>
</feature>
<dbReference type="GO" id="GO:0072380">
    <property type="term" value="C:TRC complex"/>
    <property type="evidence" value="ECO:0007669"/>
    <property type="project" value="TreeGrafter"/>
</dbReference>
<keyword evidence="5" id="KW-0677">Repeat</keyword>
<dbReference type="Proteomes" id="UP001374535">
    <property type="component" value="Chromosome 10"/>
</dbReference>
<dbReference type="GO" id="GO:0000398">
    <property type="term" value="P:mRNA splicing, via spliceosome"/>
    <property type="evidence" value="ECO:0007669"/>
    <property type="project" value="InterPro"/>
</dbReference>
<evidence type="ECO:0000256" key="14">
    <source>
        <dbReference type="PROSITE-ProRule" id="PRU00339"/>
    </source>
</evidence>
<dbReference type="SUPFAM" id="SSF54928">
    <property type="entry name" value="RNA-binding domain, RBD"/>
    <property type="match status" value="1"/>
</dbReference>
<dbReference type="SUPFAM" id="SSF48452">
    <property type="entry name" value="TPR-like"/>
    <property type="match status" value="1"/>
</dbReference>
<sequence length="1133" mass="127123">MEEIETLERERESSHIPKFAPKGVKNVLALSGGHNTHIPFSVDVYASGNGFSEEAGAQCCRLAVAVTLNFPSALVLRRWLDNSSIRLALNGGFAINCSGLGFGNGRRDYNIERIVFEVVIEEVDDSGARKYSQAIDLYTQAIELNGGNAVYYSNRAFAHLRLEEYGSAIQDASKAIEIDPKYSKGYYRRGAAYIGLGKFKEALKDFQQMDITVAEVAQHLPKGAHIDQEDALGSYNRIIRIISIISWDHVYPMEREFGSLEGCYSCAIVFPIQEPIILVRPVGSVRDRSEMEGKLNALEGRMEGRINEGLKAETMGLQRELREFMRMFGERGRNAKSHWEGSQDSVNGIRGERREDDEEDTSGEQPNWVKRVELATFEGINPLGWISHVEKFFEIQKVTKREKLRLAYVCMEGSTSYWYRFWKKKTQAPTWEGLREALIRRFGGRDRGTVFERLAAVKQNNTVDEYIQDFEMLVAHTKVVSEGQLLGYFFAGLQGVVRSQIRPHNPRDLFSAMEVARDVDEASRGARMAGGTGARSGQWDRHCSEIGTDQTGFGMIGGSREYNNDSKRSSTMSDDRGRGIRKLPYPEYVRRREEGLCFHCGGPYSPGHCCPEKSLRVVIMGEDEIGDEEEEGGEEGEPKRMELSSFSVSGLTPHKTMKLQGWVRERGGTSHNFIATGLVKRLGLSVEDTPPYRVPVNIGETEVMEQFCLFELGEVDLIFGMEWLAKLGEVEKVIMIKGDPTALEPKTFVNIKVGDGMTMGWTFGKEEIENPRQQQREEVKPHVGLVVVAMAEHLPSMFGTGTVMVNCPFYFKRGACRHTEHKSDHSALQHVLALRHDNPGGDAHGNPLDHRQIQDDFEEFYEDIFEELSKYGEIESLKVCDNLADHMAGNVYVKFKEEEHAANVASDRGLLVGDGFSRSYLQEVRGEYFIIEGTTVARVVTGITTMTSSPIVIIVESTMTGTTIKRVVVGNARVRVLNLEEEMEVRDGGSTADICEWQERGRKGATWVDDKVAHQVVGNDREDALGSYNRIIRIIGIISWDHVYPMEREFGSLEGCYSCAVAILNREYTDYTLFLVYTTGELGTPNYVRDRNIKKSKTSVVLANVGQCGLYLQPDTVSGATATEMLHICSCIM</sequence>
<dbReference type="GO" id="GO:0006620">
    <property type="term" value="P:post-translational protein targeting to endoplasmic reticulum membrane"/>
    <property type="evidence" value="ECO:0007669"/>
    <property type="project" value="TreeGrafter"/>
</dbReference>
<accession>A0AAQ3RER0</accession>
<dbReference type="SMART" id="SM00028">
    <property type="entry name" value="TPR"/>
    <property type="match status" value="2"/>
</dbReference>
<dbReference type="GO" id="GO:0016020">
    <property type="term" value="C:membrane"/>
    <property type="evidence" value="ECO:0007669"/>
    <property type="project" value="TreeGrafter"/>
</dbReference>
<evidence type="ECO:0000256" key="2">
    <source>
        <dbReference type="ARBA" id="ARBA00010269"/>
    </source>
</evidence>
<dbReference type="PANTHER" id="PTHR45831">
    <property type="entry name" value="LD24721P"/>
    <property type="match status" value="1"/>
</dbReference>
<evidence type="ECO:0000256" key="12">
    <source>
        <dbReference type="ARBA" id="ARBA00023242"/>
    </source>
</evidence>
<comment type="subcellular location">
    <subcellularLocation>
        <location evidence="1">Nucleus</location>
    </subcellularLocation>
</comment>
<dbReference type="InterPro" id="IPR009145">
    <property type="entry name" value="U2AF_small"/>
</dbReference>
<evidence type="ECO:0000256" key="11">
    <source>
        <dbReference type="ARBA" id="ARBA00023187"/>
    </source>
</evidence>
<keyword evidence="8" id="KW-0862">Zinc</keyword>
<dbReference type="InterPro" id="IPR012677">
    <property type="entry name" value="Nucleotide-bd_a/b_plait_sf"/>
</dbReference>
<evidence type="ECO:0000313" key="17">
    <source>
        <dbReference type="EMBL" id="WVY92568.1"/>
    </source>
</evidence>
<evidence type="ECO:0000256" key="7">
    <source>
        <dbReference type="ARBA" id="ARBA00022803"/>
    </source>
</evidence>
<dbReference type="GO" id="GO:0003677">
    <property type="term" value="F:DNA binding"/>
    <property type="evidence" value="ECO:0007669"/>
    <property type="project" value="UniProtKB-KW"/>
</dbReference>
<evidence type="ECO:0000256" key="13">
    <source>
        <dbReference type="ARBA" id="ARBA00054989"/>
    </source>
</evidence>
<evidence type="ECO:0000256" key="8">
    <source>
        <dbReference type="ARBA" id="ARBA00022833"/>
    </source>
</evidence>
<dbReference type="InterPro" id="IPR045358">
    <property type="entry name" value="Ty3_capsid"/>
</dbReference>
<dbReference type="Pfam" id="PF13181">
    <property type="entry name" value="TPR_8"/>
    <property type="match status" value="2"/>
</dbReference>
<dbReference type="PANTHER" id="PTHR45831:SF2">
    <property type="entry name" value="LD24721P"/>
    <property type="match status" value="1"/>
</dbReference>
<dbReference type="FunFam" id="3.30.70.330:FF:000122">
    <property type="entry name" value="Splicing factor U2AF small subunit"/>
    <property type="match status" value="1"/>
</dbReference>
<keyword evidence="12" id="KW-0539">Nucleus</keyword>
<dbReference type="PROSITE" id="PS50005">
    <property type="entry name" value="TPR"/>
    <property type="match status" value="1"/>
</dbReference>